<evidence type="ECO:0000256" key="3">
    <source>
        <dbReference type="ARBA" id="ARBA00022989"/>
    </source>
</evidence>
<protein>
    <submittedName>
        <fullName evidence="9">Transmembrane protein 116-like isoform X1</fullName>
    </submittedName>
</protein>
<keyword evidence="4 5" id="KW-0472">Membrane</keyword>
<dbReference type="PRINTS" id="PR00237">
    <property type="entry name" value="GPCRRHODOPSN"/>
</dbReference>
<dbReference type="Proteomes" id="UP001165740">
    <property type="component" value="Chromosome 4"/>
</dbReference>
<evidence type="ECO:0000259" key="6">
    <source>
        <dbReference type="PROSITE" id="PS50261"/>
    </source>
</evidence>
<dbReference type="GO" id="GO:0004930">
    <property type="term" value="F:G protein-coupled receptor activity"/>
    <property type="evidence" value="ECO:0007669"/>
    <property type="project" value="InterPro"/>
</dbReference>
<organism evidence="8 9">
    <name type="scientific">Biomphalaria glabrata</name>
    <name type="common">Bloodfluke planorb</name>
    <name type="synonym">Freshwater snail</name>
    <dbReference type="NCBI Taxonomy" id="6526"/>
    <lineage>
        <taxon>Eukaryota</taxon>
        <taxon>Metazoa</taxon>
        <taxon>Spiralia</taxon>
        <taxon>Lophotrochozoa</taxon>
        <taxon>Mollusca</taxon>
        <taxon>Gastropoda</taxon>
        <taxon>Heterobranchia</taxon>
        <taxon>Euthyneura</taxon>
        <taxon>Panpulmonata</taxon>
        <taxon>Hygrophila</taxon>
        <taxon>Lymnaeoidea</taxon>
        <taxon>Planorbidae</taxon>
        <taxon>Biomphalaria</taxon>
    </lineage>
</organism>
<evidence type="ECO:0000313" key="9">
    <source>
        <dbReference type="RefSeq" id="XP_055882685.1"/>
    </source>
</evidence>
<comment type="subcellular location">
    <subcellularLocation>
        <location evidence="1">Membrane</location>
        <topology evidence="1">Multi-pass membrane protein</topology>
    </subcellularLocation>
</comment>
<keyword evidence="8" id="KW-1185">Reference proteome</keyword>
<feature type="transmembrane region" description="Helical" evidence="5">
    <location>
        <begin position="245"/>
        <end position="269"/>
    </location>
</feature>
<feature type="transmembrane region" description="Helical" evidence="5">
    <location>
        <begin position="329"/>
        <end position="353"/>
    </location>
</feature>
<dbReference type="PANTHER" id="PTHR23112">
    <property type="entry name" value="G PROTEIN-COUPLED RECEPTOR 157-RELATED"/>
    <property type="match status" value="1"/>
</dbReference>
<name>A0A9W3A643_BIOGL</name>
<dbReference type="SUPFAM" id="SSF81321">
    <property type="entry name" value="Family A G protein-coupled receptor-like"/>
    <property type="match status" value="1"/>
</dbReference>
<feature type="transmembrane region" description="Helical" evidence="5">
    <location>
        <begin position="41"/>
        <end position="66"/>
    </location>
</feature>
<dbReference type="PANTHER" id="PTHR23112:SF36">
    <property type="entry name" value="SI:DKEY-30C15.2 PROTEIN"/>
    <property type="match status" value="1"/>
</dbReference>
<feature type="transmembrane region" description="Helical" evidence="5">
    <location>
        <begin position="167"/>
        <end position="189"/>
    </location>
</feature>
<feature type="domain" description="G-protein coupled receptors family 1 profile" evidence="7">
    <location>
        <begin position="55"/>
        <end position="351"/>
    </location>
</feature>
<dbReference type="PROSITE" id="PS50262">
    <property type="entry name" value="G_PROTEIN_RECEP_F1_2"/>
    <property type="match status" value="1"/>
</dbReference>
<dbReference type="AlphaFoldDB" id="A0A9W3A643"/>
<feature type="transmembrane region" description="Helical" evidence="5">
    <location>
        <begin position="118"/>
        <end position="139"/>
    </location>
</feature>
<dbReference type="InterPro" id="IPR017981">
    <property type="entry name" value="GPCR_2-like_7TM"/>
</dbReference>
<dbReference type="InterPro" id="IPR000276">
    <property type="entry name" value="GPCR_Rhodpsn"/>
</dbReference>
<dbReference type="OrthoDB" id="10070607at2759"/>
<dbReference type="RefSeq" id="XP_055882685.1">
    <property type="nucleotide sequence ID" value="XM_056026710.1"/>
</dbReference>
<dbReference type="GO" id="GO:0005886">
    <property type="term" value="C:plasma membrane"/>
    <property type="evidence" value="ECO:0007669"/>
    <property type="project" value="TreeGrafter"/>
</dbReference>
<dbReference type="GeneID" id="106051482"/>
<evidence type="ECO:0000313" key="8">
    <source>
        <dbReference type="Proteomes" id="UP001165740"/>
    </source>
</evidence>
<keyword evidence="2 5" id="KW-0812">Transmembrane</keyword>
<feature type="domain" description="G-protein coupled receptors family 2 profile 2" evidence="6">
    <location>
        <begin position="41"/>
        <end position="355"/>
    </location>
</feature>
<feature type="transmembrane region" description="Helical" evidence="5">
    <location>
        <begin position="298"/>
        <end position="323"/>
    </location>
</feature>
<proteinExistence type="predicted"/>
<accession>A0A9W3A643</accession>
<reference evidence="9" key="1">
    <citation type="submission" date="2025-08" db="UniProtKB">
        <authorList>
            <consortium name="RefSeq"/>
        </authorList>
    </citation>
    <scope>IDENTIFICATION</scope>
</reference>
<dbReference type="Gene3D" id="1.20.1070.10">
    <property type="entry name" value="Rhodopsin 7-helix transmembrane proteins"/>
    <property type="match status" value="1"/>
</dbReference>
<evidence type="ECO:0000259" key="7">
    <source>
        <dbReference type="PROSITE" id="PS50262"/>
    </source>
</evidence>
<evidence type="ECO:0000256" key="2">
    <source>
        <dbReference type="ARBA" id="ARBA00022692"/>
    </source>
</evidence>
<dbReference type="OMA" id="NAMNETD"/>
<gene>
    <name evidence="9" type="primary">LOC106051482</name>
</gene>
<dbReference type="GO" id="GO:0007189">
    <property type="term" value="P:adenylate cyclase-activating G protein-coupled receptor signaling pathway"/>
    <property type="evidence" value="ECO:0007669"/>
    <property type="project" value="TreeGrafter"/>
</dbReference>
<evidence type="ECO:0000256" key="1">
    <source>
        <dbReference type="ARBA" id="ARBA00004141"/>
    </source>
</evidence>
<evidence type="ECO:0000256" key="5">
    <source>
        <dbReference type="SAM" id="Phobius"/>
    </source>
</evidence>
<dbReference type="GO" id="GO:0007166">
    <property type="term" value="P:cell surface receptor signaling pathway"/>
    <property type="evidence" value="ECO:0007669"/>
    <property type="project" value="InterPro"/>
</dbReference>
<sequence length="409" mass="46874">MNCSNNISMIDLISNSTQTTQSQSPGTHHHELLSENQMQTIAVLSLLTSGLSFIGSGSVFLCAVYLKRVCYPEVFPTFHLALADMLSSLFLIISSSIFLTSPVKSTMNYPGTPGPCAYLMAIVTSAYTLAFFLTITYALEAYFRFRKRLVDTMNMDLMTVQVVSNRWMYLVYIVAWLLPVIFGGILMYVTHSLRDCDDDVPPNSKLYYHYNRTNLSAQCSSCFPVFWFNEDHCWKQVDEGHLMHVVIRLIFLIPLLMVMVLNMILYVLVAKVFKQVAMRRGLLSYHQRKEEQLLKKKAFLYQGVFYLCWLPSVILGIVSLFTSYSMAKFFWLLVIQAIFGPLQGILNSIVYGWKRDSFRRALNERTSLLSTNRTTAILYSYNGLSSAQNERHDLLNHRSSVIKEVQKRS</sequence>
<dbReference type="PROSITE" id="PS50261">
    <property type="entry name" value="G_PROTEIN_RECEP_F2_4"/>
    <property type="match status" value="1"/>
</dbReference>
<evidence type="ECO:0000256" key="4">
    <source>
        <dbReference type="ARBA" id="ARBA00023136"/>
    </source>
</evidence>
<feature type="transmembrane region" description="Helical" evidence="5">
    <location>
        <begin position="78"/>
        <end position="98"/>
    </location>
</feature>
<keyword evidence="3 5" id="KW-1133">Transmembrane helix</keyword>
<dbReference type="InterPro" id="IPR017452">
    <property type="entry name" value="GPCR_Rhodpsn_7TM"/>
</dbReference>